<dbReference type="InterPro" id="IPR001969">
    <property type="entry name" value="Aspartic_peptidase_AS"/>
</dbReference>
<dbReference type="PROSITE" id="PS00141">
    <property type="entry name" value="ASP_PROTEASE"/>
    <property type="match status" value="1"/>
</dbReference>
<comment type="caution">
    <text evidence="1">The sequence shown here is derived from an EMBL/GenBank/DDBJ whole genome shotgun (WGS) entry which is preliminary data.</text>
</comment>
<dbReference type="Gene3D" id="2.40.70.10">
    <property type="entry name" value="Acid Proteases"/>
    <property type="match status" value="1"/>
</dbReference>
<proteinExistence type="predicted"/>
<dbReference type="CDD" id="cd00303">
    <property type="entry name" value="retropepsin_like"/>
    <property type="match status" value="1"/>
</dbReference>
<name>A0ABD2P880_9CUCU</name>
<dbReference type="AlphaFoldDB" id="A0ABD2P880"/>
<dbReference type="EMBL" id="JABFTP020000185">
    <property type="protein sequence ID" value="KAL3287143.1"/>
    <property type="molecule type" value="Genomic_DNA"/>
</dbReference>
<dbReference type="Pfam" id="PF13650">
    <property type="entry name" value="Asp_protease_2"/>
    <property type="match status" value="1"/>
</dbReference>
<evidence type="ECO:0000313" key="1">
    <source>
        <dbReference type="EMBL" id="KAL3287143.1"/>
    </source>
</evidence>
<keyword evidence="2" id="KW-1185">Reference proteome</keyword>
<dbReference type="SUPFAM" id="SSF50630">
    <property type="entry name" value="Acid proteases"/>
    <property type="match status" value="1"/>
</dbReference>
<dbReference type="Proteomes" id="UP001516400">
    <property type="component" value="Unassembled WGS sequence"/>
</dbReference>
<evidence type="ECO:0000313" key="2">
    <source>
        <dbReference type="Proteomes" id="UP001516400"/>
    </source>
</evidence>
<gene>
    <name evidence="1" type="ORF">HHI36_001622</name>
</gene>
<protein>
    <submittedName>
        <fullName evidence="1">Uncharacterized protein</fullName>
    </submittedName>
</protein>
<reference evidence="1 2" key="1">
    <citation type="journal article" date="2021" name="BMC Biol.">
        <title>Horizontally acquired antibacterial genes associated with adaptive radiation of ladybird beetles.</title>
        <authorList>
            <person name="Li H.S."/>
            <person name="Tang X.F."/>
            <person name="Huang Y.H."/>
            <person name="Xu Z.Y."/>
            <person name="Chen M.L."/>
            <person name="Du X.Y."/>
            <person name="Qiu B.Y."/>
            <person name="Chen P.T."/>
            <person name="Zhang W."/>
            <person name="Slipinski A."/>
            <person name="Escalona H.E."/>
            <person name="Waterhouse R.M."/>
            <person name="Zwick A."/>
            <person name="Pang H."/>
        </authorList>
    </citation>
    <scope>NUCLEOTIDE SEQUENCE [LARGE SCALE GENOMIC DNA]</scope>
    <source>
        <strain evidence="1">SYSU2018</strain>
    </source>
</reference>
<accession>A0ABD2P880</accession>
<dbReference type="InterPro" id="IPR021109">
    <property type="entry name" value="Peptidase_aspartic_dom_sf"/>
</dbReference>
<sequence length="245" mass="27936">MPMFQRLGPHCNLLELSKLRKTRSCFIPRRCRTLRSWEVEREKQIRCPPANTSFVKPSFEHLEWKSWLRIIRNFCQPCPVSPRVSTTPNPQVHHSSVNINPLLDSKKNDNRPYICISIESEKISALLDSGSNVSILGAPSLYLLRLLNLSLRYDIAISLTTADGQLQNAMGYVELPISLGKLCKILKVLVVPTITHKLILGMDFINVFKLQLDFRRFSYNSSVLTTCVVNAIQTAETLSEPEKRQ</sequence>
<organism evidence="1 2">
    <name type="scientific">Cryptolaemus montrouzieri</name>
    <dbReference type="NCBI Taxonomy" id="559131"/>
    <lineage>
        <taxon>Eukaryota</taxon>
        <taxon>Metazoa</taxon>
        <taxon>Ecdysozoa</taxon>
        <taxon>Arthropoda</taxon>
        <taxon>Hexapoda</taxon>
        <taxon>Insecta</taxon>
        <taxon>Pterygota</taxon>
        <taxon>Neoptera</taxon>
        <taxon>Endopterygota</taxon>
        <taxon>Coleoptera</taxon>
        <taxon>Polyphaga</taxon>
        <taxon>Cucujiformia</taxon>
        <taxon>Coccinelloidea</taxon>
        <taxon>Coccinellidae</taxon>
        <taxon>Scymninae</taxon>
        <taxon>Scymnini</taxon>
        <taxon>Cryptolaemus</taxon>
    </lineage>
</organism>